<sequence>MNTAEALEILNLQPDATEREIRGRLFQEYQTLSTALAELEDERQRPLLEVQLARLNEARDVLLSGAQPQGSRSENVLSLISPEDLPAQVIVLLYQANGQEGICTRQVGGQDIVLAFESSFGARKYAQRLAQQGLPKPVPERFDTEEIVDFCRGGGYGLMVVPANEALEPLEESTESARDWQGKP</sequence>
<dbReference type="EMBL" id="JAFIRA010000002">
    <property type="protein sequence ID" value="MCJ2541687.1"/>
    <property type="molecule type" value="Genomic_DNA"/>
</dbReference>
<accession>A0ABT0C7B9</accession>
<name>A0ABT0C7B9_THEVL</name>
<proteinExistence type="predicted"/>
<organism evidence="1 2">
    <name type="scientific">Thermostichus vulcanus str. 'Rupite'</name>
    <dbReference type="NCBI Taxonomy" id="2813851"/>
    <lineage>
        <taxon>Bacteria</taxon>
        <taxon>Bacillati</taxon>
        <taxon>Cyanobacteriota</taxon>
        <taxon>Cyanophyceae</taxon>
        <taxon>Thermostichales</taxon>
        <taxon>Thermostichaceae</taxon>
        <taxon>Thermostichus</taxon>
    </lineage>
</organism>
<dbReference type="Proteomes" id="UP000830835">
    <property type="component" value="Unassembled WGS sequence"/>
</dbReference>
<dbReference type="Pfam" id="PF11360">
    <property type="entry name" value="DUF3110"/>
    <property type="match status" value="1"/>
</dbReference>
<evidence type="ECO:0000313" key="1">
    <source>
        <dbReference type="EMBL" id="MCJ2541687.1"/>
    </source>
</evidence>
<protein>
    <submittedName>
        <fullName evidence="1">DUF3110 domain-containing protein</fullName>
    </submittedName>
</protein>
<gene>
    <name evidence="1" type="ORF">JX360_02005</name>
</gene>
<evidence type="ECO:0000313" key="2">
    <source>
        <dbReference type="Proteomes" id="UP000830835"/>
    </source>
</evidence>
<dbReference type="InterPro" id="IPR021503">
    <property type="entry name" value="DUF3110"/>
</dbReference>
<dbReference type="RefSeq" id="WP_244348808.1">
    <property type="nucleotide sequence ID" value="NZ_JAFIRA010000002.1"/>
</dbReference>
<keyword evidence="2" id="KW-1185">Reference proteome</keyword>
<comment type="caution">
    <text evidence="1">The sequence shown here is derived from an EMBL/GenBank/DDBJ whole genome shotgun (WGS) entry which is preliminary data.</text>
</comment>
<reference evidence="1" key="1">
    <citation type="submission" date="2021-02" db="EMBL/GenBank/DDBJ databases">
        <title>The CRISPR/cas machinery reduction and long-range gene transfer in the hot spring cyanobacterium Synechococcus.</title>
        <authorList>
            <person name="Dvorak P."/>
            <person name="Jahodarova E."/>
            <person name="Hasler P."/>
            <person name="Poulickova A."/>
        </authorList>
    </citation>
    <scope>NUCLEOTIDE SEQUENCE</scope>
    <source>
        <strain evidence="1">Rupite</strain>
    </source>
</reference>